<keyword evidence="3" id="KW-1185">Reference proteome</keyword>
<reference evidence="2 3" key="1">
    <citation type="submission" date="2020-04" db="EMBL/GenBank/DDBJ databases">
        <authorList>
            <person name="Yoon J."/>
        </authorList>
    </citation>
    <scope>NUCLEOTIDE SEQUENCE [LARGE SCALE GENOMIC DNA]</scope>
    <source>
        <strain evidence="2 3">DJ-13</strain>
    </source>
</reference>
<dbReference type="InterPro" id="IPR011055">
    <property type="entry name" value="Dup_hybrid_motif"/>
</dbReference>
<sequence>MEHLFKNIKRDKSISILDANIPISEYYPIDLSDSNKDLDYVNISNPEECQNYIDLILKNSGAKVAYGGYLERRNLYKESQLFSGHNQRNIHLGLDFWCSVGTEVLAPLDGRIHSFKNNSELGDYGPTIILEHSIFGEVFYSLYGHLSVESLEGLLVGQEIKANQTIANLGRPEINVNYAPHLHFQLVMDIEGYFGDYPGVCRQDDLEFYSKNCPNPNLLLGL</sequence>
<dbReference type="Gene3D" id="2.70.70.10">
    <property type="entry name" value="Glucose Permease (Domain IIA)"/>
    <property type="match status" value="1"/>
</dbReference>
<organism evidence="2 3">
    <name type="scientific">Croceivirga thetidis</name>
    <dbReference type="NCBI Taxonomy" id="2721623"/>
    <lineage>
        <taxon>Bacteria</taxon>
        <taxon>Pseudomonadati</taxon>
        <taxon>Bacteroidota</taxon>
        <taxon>Flavobacteriia</taxon>
        <taxon>Flavobacteriales</taxon>
        <taxon>Flavobacteriaceae</taxon>
        <taxon>Croceivirga</taxon>
    </lineage>
</organism>
<dbReference type="InterPro" id="IPR050570">
    <property type="entry name" value="Cell_wall_metabolism_enzyme"/>
</dbReference>
<dbReference type="PANTHER" id="PTHR21666:SF270">
    <property type="entry name" value="MUREIN HYDROLASE ACTIVATOR ENVC"/>
    <property type="match status" value="1"/>
</dbReference>
<evidence type="ECO:0000313" key="3">
    <source>
        <dbReference type="Proteomes" id="UP000718451"/>
    </source>
</evidence>
<dbReference type="EMBL" id="JAAWWL010000002">
    <property type="protein sequence ID" value="NKI32885.1"/>
    <property type="molecule type" value="Genomic_DNA"/>
</dbReference>
<dbReference type="PANTHER" id="PTHR21666">
    <property type="entry name" value="PEPTIDASE-RELATED"/>
    <property type="match status" value="1"/>
</dbReference>
<name>A0ABX1GSG1_9FLAO</name>
<protein>
    <submittedName>
        <fullName evidence="2">Peptidoglycan DD-metalloendopeptidase family protein</fullName>
    </submittedName>
</protein>
<dbReference type="RefSeq" id="WP_168553052.1">
    <property type="nucleotide sequence ID" value="NZ_JAAWWL010000002.1"/>
</dbReference>
<dbReference type="SUPFAM" id="SSF51261">
    <property type="entry name" value="Duplicated hybrid motif"/>
    <property type="match status" value="1"/>
</dbReference>
<proteinExistence type="predicted"/>
<gene>
    <name evidence="2" type="ORF">HCU67_13090</name>
</gene>
<dbReference type="Pfam" id="PF01551">
    <property type="entry name" value="Peptidase_M23"/>
    <property type="match status" value="1"/>
</dbReference>
<evidence type="ECO:0000259" key="1">
    <source>
        <dbReference type="Pfam" id="PF01551"/>
    </source>
</evidence>
<feature type="domain" description="M23ase beta-sheet core" evidence="1">
    <location>
        <begin position="90"/>
        <end position="186"/>
    </location>
</feature>
<evidence type="ECO:0000313" key="2">
    <source>
        <dbReference type="EMBL" id="NKI32885.1"/>
    </source>
</evidence>
<dbReference type="Proteomes" id="UP000718451">
    <property type="component" value="Unassembled WGS sequence"/>
</dbReference>
<dbReference type="CDD" id="cd12797">
    <property type="entry name" value="M23_peptidase"/>
    <property type="match status" value="1"/>
</dbReference>
<comment type="caution">
    <text evidence="2">The sequence shown here is derived from an EMBL/GenBank/DDBJ whole genome shotgun (WGS) entry which is preliminary data.</text>
</comment>
<dbReference type="InterPro" id="IPR016047">
    <property type="entry name" value="M23ase_b-sheet_dom"/>
</dbReference>
<accession>A0ABX1GSG1</accession>